<comment type="caution">
    <text evidence="4">The sequence shown here is derived from an EMBL/GenBank/DDBJ whole genome shotgun (WGS) entry which is preliminary data.</text>
</comment>
<dbReference type="GO" id="GO:0006508">
    <property type="term" value="P:proteolysis"/>
    <property type="evidence" value="ECO:0007669"/>
    <property type="project" value="TreeGrafter"/>
</dbReference>
<dbReference type="EMBL" id="SMKL01000002">
    <property type="protein sequence ID" value="TDC56656.1"/>
    <property type="molecule type" value="Genomic_DNA"/>
</dbReference>
<dbReference type="PROSITE" id="PS00674">
    <property type="entry name" value="AAA"/>
    <property type="match status" value="1"/>
</dbReference>
<keyword evidence="1" id="KW-0547">Nucleotide-binding</keyword>
<dbReference type="Proteomes" id="UP000295621">
    <property type="component" value="Unassembled WGS sequence"/>
</dbReference>
<evidence type="ECO:0000256" key="1">
    <source>
        <dbReference type="RuleBase" id="RU003651"/>
    </source>
</evidence>
<dbReference type="OrthoDB" id="9809379at2"/>
<accession>A0A4R4S2Y0</accession>
<feature type="region of interest" description="Disordered" evidence="2">
    <location>
        <begin position="1"/>
        <end position="20"/>
    </location>
</feature>
<keyword evidence="5" id="KW-1185">Reference proteome</keyword>
<dbReference type="GO" id="GO:0005524">
    <property type="term" value="F:ATP binding"/>
    <property type="evidence" value="ECO:0007669"/>
    <property type="project" value="UniProtKB-KW"/>
</dbReference>
<dbReference type="GO" id="GO:0004176">
    <property type="term" value="F:ATP-dependent peptidase activity"/>
    <property type="evidence" value="ECO:0007669"/>
    <property type="project" value="TreeGrafter"/>
</dbReference>
<dbReference type="AlphaFoldDB" id="A0A4R4S2Y0"/>
<proteinExistence type="inferred from homology"/>
<dbReference type="InterPro" id="IPR003593">
    <property type="entry name" value="AAA+_ATPase"/>
</dbReference>
<evidence type="ECO:0000313" key="5">
    <source>
        <dbReference type="Proteomes" id="UP000295621"/>
    </source>
</evidence>
<name>A0A4R4S2Y0_9ACTN</name>
<dbReference type="PANTHER" id="PTHR23076:SF97">
    <property type="entry name" value="ATP-DEPENDENT ZINC METALLOPROTEASE YME1L1"/>
    <property type="match status" value="1"/>
</dbReference>
<dbReference type="CDD" id="cd19481">
    <property type="entry name" value="RecA-like_protease"/>
    <property type="match status" value="1"/>
</dbReference>
<dbReference type="SMART" id="SM00382">
    <property type="entry name" value="AAA"/>
    <property type="match status" value="1"/>
</dbReference>
<dbReference type="Gene3D" id="3.40.50.300">
    <property type="entry name" value="P-loop containing nucleotide triphosphate hydrolases"/>
    <property type="match status" value="1"/>
</dbReference>
<evidence type="ECO:0000259" key="3">
    <source>
        <dbReference type="SMART" id="SM00382"/>
    </source>
</evidence>
<evidence type="ECO:0000256" key="2">
    <source>
        <dbReference type="SAM" id="MobiDB-lite"/>
    </source>
</evidence>
<feature type="domain" description="AAA+ ATPase" evidence="3">
    <location>
        <begin position="261"/>
        <end position="388"/>
    </location>
</feature>
<dbReference type="InterPro" id="IPR003960">
    <property type="entry name" value="ATPase_AAA_CS"/>
</dbReference>
<dbReference type="PANTHER" id="PTHR23076">
    <property type="entry name" value="METALLOPROTEASE M41 FTSH"/>
    <property type="match status" value="1"/>
</dbReference>
<dbReference type="SUPFAM" id="SSF52540">
    <property type="entry name" value="P-loop containing nucleoside triphosphate hydrolases"/>
    <property type="match status" value="1"/>
</dbReference>
<dbReference type="Gene3D" id="1.10.8.60">
    <property type="match status" value="1"/>
</dbReference>
<evidence type="ECO:0000313" key="4">
    <source>
        <dbReference type="EMBL" id="TDC56656.1"/>
    </source>
</evidence>
<comment type="similarity">
    <text evidence="1">Belongs to the AAA ATPase family.</text>
</comment>
<sequence length="463" mass="48996">MDAEQEPTDDVKRTDDATRRMPADVRDTLSWLAHVLDATLPLRAAEDHDEFARRWLAGSIGPVGPVGPGDDGAMPGSTSGAGVVAVREQLGPFTAPLVARVLAEDMRAHPPSGLAGLESDESPRWDRLHLADADAVETVPTSLVAAFPAGTLDAAAPLVVAIDARWSYKELIVHARAGDVEAAEAYLHSVVERGRGPRNYFKGRCLQVRADGSGFKVSTVPVPDVSRDGVVVPAAVWAEIDLNVAGLFRRRALLEELGLGTNRGLLLFGAPGTGKSALCRVLAAELAGEVTVVFCDARTVVDSIEVVYEELTRLSPALVVLEDLDLVVGRRRHGNDVGLHGFLAALDGAMSRHQGVVTVATTNDPQVLDDAAVRAARFDRTVEVPLPDGAQRRAILLHYLGRLATAVDVAAVAAGTDGASGADLRELVRRAVLADGDEVTTATLVRFVRDGAWEPETGAGLYV</sequence>
<dbReference type="InterPro" id="IPR003959">
    <property type="entry name" value="ATPase_AAA_core"/>
</dbReference>
<gene>
    <name evidence="4" type="ORF">E1212_01395</name>
</gene>
<protein>
    <submittedName>
        <fullName evidence="4">ATP-binding protein</fullName>
    </submittedName>
</protein>
<reference evidence="4 5" key="1">
    <citation type="submission" date="2019-02" db="EMBL/GenBank/DDBJ databases">
        <title>Draft genome sequences of novel Actinobacteria.</title>
        <authorList>
            <person name="Sahin N."/>
            <person name="Ay H."/>
            <person name="Saygin H."/>
        </authorList>
    </citation>
    <scope>NUCLEOTIDE SEQUENCE [LARGE SCALE GENOMIC DNA]</scope>
    <source>
        <strain evidence="4 5">KC603</strain>
    </source>
</reference>
<organism evidence="4 5">
    <name type="scientific">Jiangella ureilytica</name>
    <dbReference type="NCBI Taxonomy" id="2530374"/>
    <lineage>
        <taxon>Bacteria</taxon>
        <taxon>Bacillati</taxon>
        <taxon>Actinomycetota</taxon>
        <taxon>Actinomycetes</taxon>
        <taxon>Jiangellales</taxon>
        <taxon>Jiangellaceae</taxon>
        <taxon>Jiangella</taxon>
    </lineage>
</organism>
<dbReference type="RefSeq" id="WP_131978020.1">
    <property type="nucleotide sequence ID" value="NZ_SMKL01000002.1"/>
</dbReference>
<dbReference type="Pfam" id="PF00004">
    <property type="entry name" value="AAA"/>
    <property type="match status" value="1"/>
</dbReference>
<dbReference type="InterPro" id="IPR027417">
    <property type="entry name" value="P-loop_NTPase"/>
</dbReference>
<feature type="compositionally biased region" description="Basic and acidic residues" evidence="2">
    <location>
        <begin position="9"/>
        <end position="20"/>
    </location>
</feature>
<keyword evidence="1 4" id="KW-0067">ATP-binding</keyword>
<dbReference type="GO" id="GO:0016887">
    <property type="term" value="F:ATP hydrolysis activity"/>
    <property type="evidence" value="ECO:0007669"/>
    <property type="project" value="InterPro"/>
</dbReference>